<feature type="domain" description="F-box" evidence="1">
    <location>
        <begin position="45"/>
        <end position="91"/>
    </location>
</feature>
<dbReference type="Pfam" id="PF12937">
    <property type="entry name" value="F-box-like"/>
    <property type="match status" value="1"/>
</dbReference>
<dbReference type="Gene3D" id="1.20.1280.50">
    <property type="match status" value="1"/>
</dbReference>
<dbReference type="AlphaFoldDB" id="A0AAU9MKN9"/>
<sequence length="166" mass="18833">MEVDSDSSSVSEAGKSNSDPVFMRKVFFSKELGDDDDGKPENLFPPFFMQLPSELILKIMDSVSGVDIAKLSCVCSELRYLASSEDLWKQKYIIAQFGNYHERLGSERSFKERFAKAWEGRKSGNGGSSLNVMKRNRFNPFGCDLEGDDNEWREIVRLCQLRIGVP</sequence>
<dbReference type="Proteomes" id="UP001157418">
    <property type="component" value="Unassembled WGS sequence"/>
</dbReference>
<accession>A0AAU9MKN9</accession>
<keyword evidence="3" id="KW-1185">Reference proteome</keyword>
<dbReference type="EMBL" id="CAKMRJ010002223">
    <property type="protein sequence ID" value="CAH1426106.1"/>
    <property type="molecule type" value="Genomic_DNA"/>
</dbReference>
<organism evidence="2 3">
    <name type="scientific">Lactuca virosa</name>
    <dbReference type="NCBI Taxonomy" id="75947"/>
    <lineage>
        <taxon>Eukaryota</taxon>
        <taxon>Viridiplantae</taxon>
        <taxon>Streptophyta</taxon>
        <taxon>Embryophyta</taxon>
        <taxon>Tracheophyta</taxon>
        <taxon>Spermatophyta</taxon>
        <taxon>Magnoliopsida</taxon>
        <taxon>eudicotyledons</taxon>
        <taxon>Gunneridae</taxon>
        <taxon>Pentapetalae</taxon>
        <taxon>asterids</taxon>
        <taxon>campanulids</taxon>
        <taxon>Asterales</taxon>
        <taxon>Asteraceae</taxon>
        <taxon>Cichorioideae</taxon>
        <taxon>Cichorieae</taxon>
        <taxon>Lactucinae</taxon>
        <taxon>Lactuca</taxon>
    </lineage>
</organism>
<evidence type="ECO:0000313" key="3">
    <source>
        <dbReference type="Proteomes" id="UP001157418"/>
    </source>
</evidence>
<dbReference type="CDD" id="cd22165">
    <property type="entry name" value="F-box_AtSKIP22-like"/>
    <property type="match status" value="1"/>
</dbReference>
<evidence type="ECO:0000259" key="1">
    <source>
        <dbReference type="PROSITE" id="PS50181"/>
    </source>
</evidence>
<comment type="caution">
    <text evidence="2">The sequence shown here is derived from an EMBL/GenBank/DDBJ whole genome shotgun (WGS) entry which is preliminary data.</text>
</comment>
<dbReference type="SMART" id="SM00256">
    <property type="entry name" value="FBOX"/>
    <property type="match status" value="1"/>
</dbReference>
<protein>
    <recommendedName>
        <fullName evidence="1">F-box domain-containing protein</fullName>
    </recommendedName>
</protein>
<dbReference type="SUPFAM" id="SSF81383">
    <property type="entry name" value="F-box domain"/>
    <property type="match status" value="1"/>
</dbReference>
<proteinExistence type="predicted"/>
<evidence type="ECO:0000313" key="2">
    <source>
        <dbReference type="EMBL" id="CAH1426106.1"/>
    </source>
</evidence>
<dbReference type="InterPro" id="IPR036047">
    <property type="entry name" value="F-box-like_dom_sf"/>
</dbReference>
<gene>
    <name evidence="2" type="ORF">LVIROSA_LOCUS13205</name>
</gene>
<dbReference type="PROSITE" id="PS50181">
    <property type="entry name" value="FBOX"/>
    <property type="match status" value="1"/>
</dbReference>
<dbReference type="InterPro" id="IPR001810">
    <property type="entry name" value="F-box_dom"/>
</dbReference>
<dbReference type="PANTHER" id="PTHR47602:SF2">
    <property type="entry name" value="F-BOX PROTEIN SKIP22"/>
    <property type="match status" value="1"/>
</dbReference>
<reference evidence="2 3" key="1">
    <citation type="submission" date="2022-01" db="EMBL/GenBank/DDBJ databases">
        <authorList>
            <person name="Xiong W."/>
            <person name="Schranz E."/>
        </authorList>
    </citation>
    <scope>NUCLEOTIDE SEQUENCE [LARGE SCALE GENOMIC DNA]</scope>
</reference>
<name>A0AAU9MKN9_9ASTR</name>
<dbReference type="PANTHER" id="PTHR47602">
    <property type="entry name" value="F-BOX PROTEIN SKIP22"/>
    <property type="match status" value="1"/>
</dbReference>